<protein>
    <submittedName>
        <fullName evidence="1">Uncharacterized protein</fullName>
    </submittedName>
</protein>
<accession>A0A1Q9BQG7</accession>
<organism evidence="1 2">
    <name type="scientific">Symbiodinium microadriaticum</name>
    <name type="common">Dinoflagellate</name>
    <name type="synonym">Zooxanthella microadriatica</name>
    <dbReference type="NCBI Taxonomy" id="2951"/>
    <lineage>
        <taxon>Eukaryota</taxon>
        <taxon>Sar</taxon>
        <taxon>Alveolata</taxon>
        <taxon>Dinophyceae</taxon>
        <taxon>Suessiales</taxon>
        <taxon>Symbiodiniaceae</taxon>
        <taxon>Symbiodinium</taxon>
    </lineage>
</organism>
<reference evidence="1 2" key="1">
    <citation type="submission" date="2016-02" db="EMBL/GenBank/DDBJ databases">
        <title>Genome analysis of coral dinoflagellate symbionts highlights evolutionary adaptations to a symbiotic lifestyle.</title>
        <authorList>
            <person name="Aranda M."/>
            <person name="Li Y."/>
            <person name="Liew Y.J."/>
            <person name="Baumgarten S."/>
            <person name="Simakov O."/>
            <person name="Wilson M."/>
            <person name="Piel J."/>
            <person name="Ashoor H."/>
            <person name="Bougouffa S."/>
            <person name="Bajic V.B."/>
            <person name="Ryu T."/>
            <person name="Ravasi T."/>
            <person name="Bayer T."/>
            <person name="Micklem G."/>
            <person name="Kim H."/>
            <person name="Bhak J."/>
            <person name="Lajeunesse T.C."/>
            <person name="Voolstra C.R."/>
        </authorList>
    </citation>
    <scope>NUCLEOTIDE SEQUENCE [LARGE SCALE GENOMIC DNA]</scope>
    <source>
        <strain evidence="1 2">CCMP2467</strain>
    </source>
</reference>
<feature type="non-terminal residue" evidence="1">
    <location>
        <position position="35"/>
    </location>
</feature>
<dbReference type="OrthoDB" id="446605at2759"/>
<keyword evidence="2" id="KW-1185">Reference proteome</keyword>
<proteinExistence type="predicted"/>
<dbReference type="AlphaFoldDB" id="A0A1Q9BQG7"/>
<gene>
    <name evidence="1" type="ORF">AK812_SmicGene48051</name>
</gene>
<dbReference type="EMBL" id="LSRX01006955">
    <property type="protein sequence ID" value="OLP72815.1"/>
    <property type="molecule type" value="Genomic_DNA"/>
</dbReference>
<name>A0A1Q9BQG7_SYMMI</name>
<sequence length="35" mass="4170">MFTKTTSEKFCLQTEQEKAVEGDKHYQSELQKYRG</sequence>
<evidence type="ECO:0000313" key="2">
    <source>
        <dbReference type="Proteomes" id="UP000186817"/>
    </source>
</evidence>
<comment type="caution">
    <text evidence="1">The sequence shown here is derived from an EMBL/GenBank/DDBJ whole genome shotgun (WGS) entry which is preliminary data.</text>
</comment>
<evidence type="ECO:0000313" key="1">
    <source>
        <dbReference type="EMBL" id="OLP72815.1"/>
    </source>
</evidence>
<dbReference type="Proteomes" id="UP000186817">
    <property type="component" value="Unassembled WGS sequence"/>
</dbReference>